<dbReference type="PROSITE" id="PS51900">
    <property type="entry name" value="CB"/>
    <property type="match status" value="1"/>
</dbReference>
<evidence type="ECO:0000313" key="11">
    <source>
        <dbReference type="Proteomes" id="UP001138708"/>
    </source>
</evidence>
<dbReference type="Pfam" id="PF00589">
    <property type="entry name" value="Phage_integrase"/>
    <property type="match status" value="1"/>
</dbReference>
<keyword evidence="2" id="KW-0229">DNA integration</keyword>
<evidence type="ECO:0000259" key="6">
    <source>
        <dbReference type="PROSITE" id="PS51898"/>
    </source>
</evidence>
<keyword evidence="4" id="KW-0233">DNA recombination</keyword>
<dbReference type="InterPro" id="IPR002104">
    <property type="entry name" value="Integrase_catalytic"/>
</dbReference>
<dbReference type="Gene3D" id="1.10.150.130">
    <property type="match status" value="1"/>
</dbReference>
<feature type="domain" description="Tyr recombinase" evidence="6">
    <location>
        <begin position="229"/>
        <end position="406"/>
    </location>
</feature>
<evidence type="ECO:0000256" key="4">
    <source>
        <dbReference type="ARBA" id="ARBA00023172"/>
    </source>
</evidence>
<comment type="caution">
    <text evidence="8">The sequence shown here is derived from an EMBL/GenBank/DDBJ whole genome shotgun (WGS) entry which is preliminary data.</text>
</comment>
<evidence type="ECO:0000259" key="7">
    <source>
        <dbReference type="PROSITE" id="PS51900"/>
    </source>
</evidence>
<dbReference type="Proteomes" id="UP001138708">
    <property type="component" value="Unassembled WGS sequence"/>
</dbReference>
<dbReference type="InterPro" id="IPR010998">
    <property type="entry name" value="Integrase_recombinase_N"/>
</dbReference>
<dbReference type="GO" id="GO:0015074">
    <property type="term" value="P:DNA integration"/>
    <property type="evidence" value="ECO:0007669"/>
    <property type="project" value="UniProtKB-KW"/>
</dbReference>
<name>A0A9X9WIR2_9PROT</name>
<evidence type="ECO:0000313" key="9">
    <source>
        <dbReference type="EMBL" id="NKE16703.1"/>
    </source>
</evidence>
<dbReference type="Proteomes" id="UP000746741">
    <property type="component" value="Unassembled WGS sequence"/>
</dbReference>
<comment type="similarity">
    <text evidence="1">Belongs to the 'phage' integrase family.</text>
</comment>
<dbReference type="InterPro" id="IPR044068">
    <property type="entry name" value="CB"/>
</dbReference>
<dbReference type="InterPro" id="IPR013762">
    <property type="entry name" value="Integrase-like_cat_sf"/>
</dbReference>
<dbReference type="InterPro" id="IPR011010">
    <property type="entry name" value="DNA_brk_join_enz"/>
</dbReference>
<dbReference type="GO" id="GO:0003677">
    <property type="term" value="F:DNA binding"/>
    <property type="evidence" value="ECO:0007669"/>
    <property type="project" value="UniProtKB-UniRule"/>
</dbReference>
<dbReference type="CDD" id="cd00801">
    <property type="entry name" value="INT_P4_C"/>
    <property type="match status" value="1"/>
</dbReference>
<organism evidence="8 11">
    <name type="scientific">Neoroseomonas oryzicola</name>
    <dbReference type="NCBI Taxonomy" id="535904"/>
    <lineage>
        <taxon>Bacteria</taxon>
        <taxon>Pseudomonadati</taxon>
        <taxon>Pseudomonadota</taxon>
        <taxon>Alphaproteobacteria</taxon>
        <taxon>Acetobacterales</taxon>
        <taxon>Acetobacteraceae</taxon>
        <taxon>Neoroseomonas</taxon>
    </lineage>
</organism>
<dbReference type="GO" id="GO:0006310">
    <property type="term" value="P:DNA recombination"/>
    <property type="evidence" value="ECO:0007669"/>
    <property type="project" value="UniProtKB-KW"/>
</dbReference>
<dbReference type="Pfam" id="PF22022">
    <property type="entry name" value="Phage_int_M"/>
    <property type="match status" value="1"/>
</dbReference>
<dbReference type="RefSeq" id="WP_168040561.1">
    <property type="nucleotide sequence ID" value="NZ_JAAEDK010000027.1"/>
</dbReference>
<evidence type="ECO:0000256" key="1">
    <source>
        <dbReference type="ARBA" id="ARBA00008857"/>
    </source>
</evidence>
<dbReference type="Gene3D" id="3.30.160.390">
    <property type="entry name" value="Integrase, DNA-binding domain"/>
    <property type="match status" value="1"/>
</dbReference>
<keyword evidence="3 5" id="KW-0238">DNA-binding</keyword>
<dbReference type="PANTHER" id="PTHR30629:SF2">
    <property type="entry name" value="PROPHAGE INTEGRASE INTS-RELATED"/>
    <property type="match status" value="1"/>
</dbReference>
<dbReference type="Pfam" id="PF13356">
    <property type="entry name" value="Arm-DNA-bind_3"/>
    <property type="match status" value="1"/>
</dbReference>
<evidence type="ECO:0000256" key="5">
    <source>
        <dbReference type="PROSITE-ProRule" id="PRU01248"/>
    </source>
</evidence>
<reference evidence="9 10" key="2">
    <citation type="submission" date="2020-02" db="EMBL/GenBank/DDBJ databases">
        <authorList>
            <person name="Sun Q."/>
            <person name="Inoue M."/>
        </authorList>
    </citation>
    <scope>NUCLEOTIDE SEQUENCE [LARGE SCALE GENOMIC DNA]</scope>
    <source>
        <strain evidence="9 10">KCTC 22478</strain>
    </source>
</reference>
<protein>
    <submittedName>
        <fullName evidence="8">Integrase arm-type DNA-binding domain-containing protein</fullName>
    </submittedName>
</protein>
<dbReference type="InterPro" id="IPR050808">
    <property type="entry name" value="Phage_Integrase"/>
</dbReference>
<dbReference type="PANTHER" id="PTHR30629">
    <property type="entry name" value="PROPHAGE INTEGRASE"/>
    <property type="match status" value="1"/>
</dbReference>
<dbReference type="AlphaFoldDB" id="A0A9X9WIR2"/>
<proteinExistence type="inferred from homology"/>
<dbReference type="InterPro" id="IPR053876">
    <property type="entry name" value="Phage_int_M"/>
</dbReference>
<evidence type="ECO:0000313" key="8">
    <source>
        <dbReference type="EMBL" id="MBR0660222.1"/>
    </source>
</evidence>
<dbReference type="InterPro" id="IPR025166">
    <property type="entry name" value="Integrase_DNA_bind_dom"/>
</dbReference>
<feature type="domain" description="Core-binding (CB)" evidence="7">
    <location>
        <begin position="117"/>
        <end position="198"/>
    </location>
</feature>
<reference evidence="8" key="3">
    <citation type="journal article" date="2021" name="Syst. Appl. Microbiol.">
        <title>Roseomonas hellenica sp. nov., isolated from roots of wild-growing Alkanna tinctoria.</title>
        <authorList>
            <person name="Rat A."/>
            <person name="Naranjo H.D."/>
            <person name="Lebbe L."/>
            <person name="Cnockaert M."/>
            <person name="Krigas N."/>
            <person name="Grigoriadou K."/>
            <person name="Maloupa E."/>
            <person name="Willems A."/>
        </authorList>
    </citation>
    <scope>NUCLEOTIDE SEQUENCE</scope>
    <source>
        <strain evidence="8">LMG 31161</strain>
    </source>
</reference>
<evidence type="ECO:0000313" key="10">
    <source>
        <dbReference type="Proteomes" id="UP000746741"/>
    </source>
</evidence>
<dbReference type="EMBL" id="JAAVUP010000002">
    <property type="protein sequence ID" value="NKE16703.1"/>
    <property type="molecule type" value="Genomic_DNA"/>
</dbReference>
<accession>A0A9X9WIR2</accession>
<gene>
    <name evidence="9" type="ORF">GWK15_07100</name>
    <name evidence="8" type="ORF">GXW75_13255</name>
</gene>
<evidence type="ECO:0000256" key="3">
    <source>
        <dbReference type="ARBA" id="ARBA00023125"/>
    </source>
</evidence>
<dbReference type="SUPFAM" id="SSF56349">
    <property type="entry name" value="DNA breaking-rejoining enzymes"/>
    <property type="match status" value="1"/>
</dbReference>
<dbReference type="PROSITE" id="PS51898">
    <property type="entry name" value="TYR_RECOMBINASE"/>
    <property type="match status" value="1"/>
</dbReference>
<reference evidence="8" key="1">
    <citation type="submission" date="2020-01" db="EMBL/GenBank/DDBJ databases">
        <authorList>
            <person name="Rat A."/>
        </authorList>
    </citation>
    <scope>NUCLEOTIDE SEQUENCE</scope>
    <source>
        <strain evidence="8">LMG 31161</strain>
    </source>
</reference>
<dbReference type="EMBL" id="JAAEDK010000027">
    <property type="protein sequence ID" value="MBR0660222.1"/>
    <property type="molecule type" value="Genomic_DNA"/>
</dbReference>
<sequence length="430" mass="47237">MARAGDRLTATRVKSLLDKGQVGRHPDGNRLYLVVTGKGRGWWMLRYMAETRSKSGKPLSREMGLGAADPDSVDGYTLAEARDRADQARRLLRDGIDPLAQRKADEAAKKREAEMRRTFREAAEACIAAKAPEWGNEKHAAQWTATLTTYAYPTLGDLPVSAIAMEQVKDVLAPIWTKKAETARRVRGRIEAVLDYATVHGWREGPNPARWKGNLALALAKKSKVAKVEHHAALPWKEVGAFLTTLQGQSGTAARALEFLILTAARTGEVIGARWSEIDLAGAVWTVPADRMKAGKEHRIPLSAQSLAVLAPFAAARAEGEGDGFVFPGQFAGKPLSNMAMLKVLERMKRTDLTVHGFRSTFRDWAGEATHHPREVIEHALAHLLKDKAEAAYARGDLFQKRIALMKDWAEFCSKAPATVSELRPVVVTA</sequence>
<dbReference type="Gene3D" id="1.10.443.10">
    <property type="entry name" value="Intergrase catalytic core"/>
    <property type="match status" value="1"/>
</dbReference>
<keyword evidence="10" id="KW-1185">Reference proteome</keyword>
<evidence type="ECO:0000256" key="2">
    <source>
        <dbReference type="ARBA" id="ARBA00022908"/>
    </source>
</evidence>
<dbReference type="InterPro" id="IPR038488">
    <property type="entry name" value="Integrase_DNA-bd_sf"/>
</dbReference>